<accession>A0A0N4SY21</accession>
<feature type="signal peptide" evidence="1">
    <location>
        <begin position="1"/>
        <end position="41"/>
    </location>
</feature>
<proteinExistence type="predicted"/>
<keyword evidence="3" id="KW-1185">Reference proteome</keyword>
<evidence type="ECO:0000313" key="2">
    <source>
        <dbReference type="EMBL" id="VDN81795.1"/>
    </source>
</evidence>
<gene>
    <name evidence="2" type="ORF">BPAG_LOCUS609</name>
</gene>
<keyword evidence="1" id="KW-0732">Signal</keyword>
<dbReference type="AlphaFoldDB" id="A0A0N4SY21"/>
<name>A0A0N4SY21_BRUPA</name>
<organism evidence="4">
    <name type="scientific">Brugia pahangi</name>
    <name type="common">Filarial nematode worm</name>
    <dbReference type="NCBI Taxonomy" id="6280"/>
    <lineage>
        <taxon>Eukaryota</taxon>
        <taxon>Metazoa</taxon>
        <taxon>Ecdysozoa</taxon>
        <taxon>Nematoda</taxon>
        <taxon>Chromadorea</taxon>
        <taxon>Rhabditida</taxon>
        <taxon>Spirurina</taxon>
        <taxon>Spiruromorpha</taxon>
        <taxon>Filarioidea</taxon>
        <taxon>Onchocercidae</taxon>
        <taxon>Brugia</taxon>
    </lineage>
</organism>
<sequence length="130" mass="14349">MTEVDGTRWDNLALCIVQRTPGSQMMVRFSALLLLLASCSAISSSNNQFDNHSVKFTLLFDIISSICCSPYKSNQTPVKPIFDTILATVTTQSKSVVPPHELSRMSLISFTNPTGPLFKGIERSYLNDSD</sequence>
<reference evidence="2 3" key="2">
    <citation type="submission" date="2018-11" db="EMBL/GenBank/DDBJ databases">
        <authorList>
            <consortium name="Pathogen Informatics"/>
        </authorList>
    </citation>
    <scope>NUCLEOTIDE SEQUENCE [LARGE SCALE GENOMIC DNA]</scope>
</reference>
<dbReference type="WBParaSite" id="BPAG_0000060801-mRNA-1">
    <property type="protein sequence ID" value="BPAG_0000060801-mRNA-1"/>
    <property type="gene ID" value="BPAG_0000060801"/>
</dbReference>
<evidence type="ECO:0000256" key="1">
    <source>
        <dbReference type="SAM" id="SignalP"/>
    </source>
</evidence>
<protein>
    <submittedName>
        <fullName evidence="4">Secreted protein</fullName>
    </submittedName>
</protein>
<reference evidence="4" key="1">
    <citation type="submission" date="2017-02" db="UniProtKB">
        <authorList>
            <consortium name="WormBaseParasite"/>
        </authorList>
    </citation>
    <scope>IDENTIFICATION</scope>
</reference>
<feature type="chain" id="PRO_5043121610" evidence="1">
    <location>
        <begin position="42"/>
        <end position="130"/>
    </location>
</feature>
<evidence type="ECO:0000313" key="4">
    <source>
        <dbReference type="WBParaSite" id="BPAG_0000060801-mRNA-1"/>
    </source>
</evidence>
<evidence type="ECO:0000313" key="3">
    <source>
        <dbReference type="Proteomes" id="UP000278627"/>
    </source>
</evidence>
<dbReference type="Proteomes" id="UP000278627">
    <property type="component" value="Unassembled WGS sequence"/>
</dbReference>
<dbReference type="EMBL" id="UZAD01000030">
    <property type="protein sequence ID" value="VDN81795.1"/>
    <property type="molecule type" value="Genomic_DNA"/>
</dbReference>